<reference evidence="1 2" key="2">
    <citation type="journal article" date="2012" name="PLoS Pathog.">
        <title>Diverse lifestyles and strategies of plant pathogenesis encoded in the genomes of eighteen Dothideomycetes fungi.</title>
        <authorList>
            <person name="Ohm R.A."/>
            <person name="Feau N."/>
            <person name="Henrissat B."/>
            <person name="Schoch C.L."/>
            <person name="Horwitz B.A."/>
            <person name="Barry K.W."/>
            <person name="Condon B.J."/>
            <person name="Copeland A.C."/>
            <person name="Dhillon B."/>
            <person name="Glaser F."/>
            <person name="Hesse C.N."/>
            <person name="Kosti I."/>
            <person name="LaButti K."/>
            <person name="Lindquist E.A."/>
            <person name="Lucas S."/>
            <person name="Salamov A.A."/>
            <person name="Bradshaw R.E."/>
            <person name="Ciuffetti L."/>
            <person name="Hamelin R.C."/>
            <person name="Kema G.H.J."/>
            <person name="Lawrence C."/>
            <person name="Scott J.A."/>
            <person name="Spatafora J.W."/>
            <person name="Turgeon B.G."/>
            <person name="de Wit P.J.G.M."/>
            <person name="Zhong S."/>
            <person name="Goodwin S.B."/>
            <person name="Grigoriev I.V."/>
        </authorList>
    </citation>
    <scope>NUCLEOTIDE SEQUENCE [LARGE SCALE GENOMIC DNA]</scope>
    <source>
        <strain evidence="2">NZE10 / CBS 128990</strain>
    </source>
</reference>
<feature type="non-terminal residue" evidence="1">
    <location>
        <position position="190"/>
    </location>
</feature>
<evidence type="ECO:0000313" key="1">
    <source>
        <dbReference type="EMBL" id="EME44931.1"/>
    </source>
</evidence>
<evidence type="ECO:0000313" key="2">
    <source>
        <dbReference type="Proteomes" id="UP000016933"/>
    </source>
</evidence>
<accession>N1PNC8</accession>
<gene>
    <name evidence="1" type="ORF">DOTSEDRAFT_110190</name>
</gene>
<dbReference type="HOGENOM" id="CLU_1431213_0_0_1"/>
<dbReference type="OrthoDB" id="3189033at2759"/>
<proteinExistence type="predicted"/>
<dbReference type="Proteomes" id="UP000016933">
    <property type="component" value="Unassembled WGS sequence"/>
</dbReference>
<dbReference type="eggNOG" id="ENOG502QWCE">
    <property type="taxonomic scope" value="Eukaryota"/>
</dbReference>
<dbReference type="AlphaFoldDB" id="N1PNC8"/>
<protein>
    <submittedName>
        <fullName evidence="1">Uncharacterized protein</fullName>
    </submittedName>
</protein>
<sequence length="190" mass="21521">DELLRENFTASLLRTKKRALRDTLISALLFPPAIVLDTLAVPIWPFGGLAEIDAVWLYASIRGLKTSHTITKRLSLSSSSSPSSSKKSDQLTLTLTPFPKMPVLEQYLSARCHDADPKLFPEYVAPPPDTDVLKAMGWEHRGGGGRGWEDRQWESQQVKDDLERCFGKAAKEWTRWCKRWVKDPEKAVKK</sequence>
<name>N1PNC8_DOTSN</name>
<keyword evidence="2" id="KW-1185">Reference proteome</keyword>
<feature type="non-terminal residue" evidence="1">
    <location>
        <position position="1"/>
    </location>
</feature>
<reference evidence="2" key="1">
    <citation type="journal article" date="2012" name="PLoS Genet.">
        <title>The genomes of the fungal plant pathogens Cladosporium fulvum and Dothistroma septosporum reveal adaptation to different hosts and lifestyles but also signatures of common ancestry.</title>
        <authorList>
            <person name="de Wit P.J.G.M."/>
            <person name="van der Burgt A."/>
            <person name="Oekmen B."/>
            <person name="Stergiopoulos I."/>
            <person name="Abd-Elsalam K.A."/>
            <person name="Aerts A.L."/>
            <person name="Bahkali A.H."/>
            <person name="Beenen H.G."/>
            <person name="Chettri P."/>
            <person name="Cox M.P."/>
            <person name="Datema E."/>
            <person name="de Vries R.P."/>
            <person name="Dhillon B."/>
            <person name="Ganley A.R."/>
            <person name="Griffiths S.A."/>
            <person name="Guo Y."/>
            <person name="Hamelin R.C."/>
            <person name="Henrissat B."/>
            <person name="Kabir M.S."/>
            <person name="Jashni M.K."/>
            <person name="Kema G."/>
            <person name="Klaubauf S."/>
            <person name="Lapidus A."/>
            <person name="Levasseur A."/>
            <person name="Lindquist E."/>
            <person name="Mehrabi R."/>
            <person name="Ohm R.A."/>
            <person name="Owen T.J."/>
            <person name="Salamov A."/>
            <person name="Schwelm A."/>
            <person name="Schijlen E."/>
            <person name="Sun H."/>
            <person name="van den Burg H.A."/>
            <person name="van Ham R.C.H.J."/>
            <person name="Zhang S."/>
            <person name="Goodwin S.B."/>
            <person name="Grigoriev I.V."/>
            <person name="Collemare J."/>
            <person name="Bradshaw R.E."/>
        </authorList>
    </citation>
    <scope>NUCLEOTIDE SEQUENCE [LARGE SCALE GENOMIC DNA]</scope>
    <source>
        <strain evidence="2">NZE10 / CBS 128990</strain>
    </source>
</reference>
<dbReference type="EMBL" id="KB446538">
    <property type="protein sequence ID" value="EME44931.1"/>
    <property type="molecule type" value="Genomic_DNA"/>
</dbReference>
<organism evidence="1 2">
    <name type="scientific">Dothistroma septosporum (strain NZE10 / CBS 128990)</name>
    <name type="common">Red band needle blight fungus</name>
    <name type="synonym">Mycosphaerella pini</name>
    <dbReference type="NCBI Taxonomy" id="675120"/>
    <lineage>
        <taxon>Eukaryota</taxon>
        <taxon>Fungi</taxon>
        <taxon>Dikarya</taxon>
        <taxon>Ascomycota</taxon>
        <taxon>Pezizomycotina</taxon>
        <taxon>Dothideomycetes</taxon>
        <taxon>Dothideomycetidae</taxon>
        <taxon>Mycosphaerellales</taxon>
        <taxon>Mycosphaerellaceae</taxon>
        <taxon>Dothistroma</taxon>
    </lineage>
</organism>